<gene>
    <name evidence="2" type="ORF">CC1G_14934</name>
</gene>
<evidence type="ECO:0000313" key="3">
    <source>
        <dbReference type="Proteomes" id="UP000001861"/>
    </source>
</evidence>
<reference evidence="2 3" key="1">
    <citation type="journal article" date="2010" name="Proc. Natl. Acad. Sci. U.S.A.">
        <title>Insights into evolution of multicellular fungi from the assembled chromosomes of the mushroom Coprinopsis cinerea (Coprinus cinereus).</title>
        <authorList>
            <person name="Stajich J.E."/>
            <person name="Wilke S.K."/>
            <person name="Ahren D."/>
            <person name="Au C.H."/>
            <person name="Birren B.W."/>
            <person name="Borodovsky M."/>
            <person name="Burns C."/>
            <person name="Canback B."/>
            <person name="Casselton L.A."/>
            <person name="Cheng C.K."/>
            <person name="Deng J."/>
            <person name="Dietrich F.S."/>
            <person name="Fargo D.C."/>
            <person name="Farman M.L."/>
            <person name="Gathman A.C."/>
            <person name="Goldberg J."/>
            <person name="Guigo R."/>
            <person name="Hoegger P.J."/>
            <person name="Hooker J.B."/>
            <person name="Huggins A."/>
            <person name="James T.Y."/>
            <person name="Kamada T."/>
            <person name="Kilaru S."/>
            <person name="Kodira C."/>
            <person name="Kues U."/>
            <person name="Kupfer D."/>
            <person name="Kwan H.S."/>
            <person name="Lomsadze A."/>
            <person name="Li W."/>
            <person name="Lilly W.W."/>
            <person name="Ma L.J."/>
            <person name="Mackey A.J."/>
            <person name="Manning G."/>
            <person name="Martin F."/>
            <person name="Muraguchi H."/>
            <person name="Natvig D.O."/>
            <person name="Palmerini H."/>
            <person name="Ramesh M.A."/>
            <person name="Rehmeyer C.J."/>
            <person name="Roe B.A."/>
            <person name="Shenoy N."/>
            <person name="Stanke M."/>
            <person name="Ter-Hovhannisyan V."/>
            <person name="Tunlid A."/>
            <person name="Velagapudi R."/>
            <person name="Vision T.J."/>
            <person name="Zeng Q."/>
            <person name="Zolan M.E."/>
            <person name="Pukkila P.J."/>
        </authorList>
    </citation>
    <scope>NUCLEOTIDE SEQUENCE [LARGE SCALE GENOMIC DNA]</scope>
    <source>
        <strain evidence="3">Okayama-7 / 130 / ATCC MYA-4618 / FGSC 9003</strain>
    </source>
</reference>
<evidence type="ECO:0000256" key="1">
    <source>
        <dbReference type="SAM" id="SignalP"/>
    </source>
</evidence>
<accession>D6RNZ7</accession>
<comment type="caution">
    <text evidence="2">The sequence shown here is derived from an EMBL/GenBank/DDBJ whole genome shotgun (WGS) entry which is preliminary data.</text>
</comment>
<dbReference type="InParanoid" id="D6RNZ7"/>
<dbReference type="Proteomes" id="UP000001861">
    <property type="component" value="Unassembled WGS sequence"/>
</dbReference>
<keyword evidence="1" id="KW-0732">Signal</keyword>
<dbReference type="HOGENOM" id="CLU_3175358_0_0_1"/>
<dbReference type="EMBL" id="AACS02000008">
    <property type="protein sequence ID" value="EFI27109.1"/>
    <property type="molecule type" value="Genomic_DNA"/>
</dbReference>
<protein>
    <submittedName>
        <fullName evidence="2">Uncharacterized protein</fullName>
    </submittedName>
</protein>
<feature type="chain" id="PRO_5003087738" evidence="1">
    <location>
        <begin position="21"/>
        <end position="47"/>
    </location>
</feature>
<organism evidence="2 3">
    <name type="scientific">Coprinopsis cinerea (strain Okayama-7 / 130 / ATCC MYA-4618 / FGSC 9003)</name>
    <name type="common">Inky cap fungus</name>
    <name type="synonym">Hormographiella aspergillata</name>
    <dbReference type="NCBI Taxonomy" id="240176"/>
    <lineage>
        <taxon>Eukaryota</taxon>
        <taxon>Fungi</taxon>
        <taxon>Dikarya</taxon>
        <taxon>Basidiomycota</taxon>
        <taxon>Agaricomycotina</taxon>
        <taxon>Agaricomycetes</taxon>
        <taxon>Agaricomycetidae</taxon>
        <taxon>Agaricales</taxon>
        <taxon>Agaricineae</taxon>
        <taxon>Psathyrellaceae</taxon>
        <taxon>Coprinopsis</taxon>
    </lineage>
</organism>
<name>D6RNZ7_COPC7</name>
<feature type="signal peptide" evidence="1">
    <location>
        <begin position="1"/>
        <end position="20"/>
    </location>
</feature>
<keyword evidence="3" id="KW-1185">Reference proteome</keyword>
<dbReference type="AlphaFoldDB" id="D6RNZ7"/>
<dbReference type="VEuPathDB" id="FungiDB:CC1G_14934"/>
<dbReference type="GeneID" id="9379352"/>
<dbReference type="KEGG" id="cci:CC1G_14934"/>
<sequence length="47" mass="4973">MQFTLLTKLVLLAVAASSVAMPIGEIKLEARKPQHKPSPLRVGASSS</sequence>
<dbReference type="RefSeq" id="XP_002910603.1">
    <property type="nucleotide sequence ID" value="XM_002910557.1"/>
</dbReference>
<proteinExistence type="predicted"/>
<evidence type="ECO:0000313" key="2">
    <source>
        <dbReference type="EMBL" id="EFI27109.1"/>
    </source>
</evidence>